<dbReference type="GO" id="GO:0009423">
    <property type="term" value="P:chorismate biosynthetic process"/>
    <property type="evidence" value="ECO:0007669"/>
    <property type="project" value="TreeGrafter"/>
</dbReference>
<sequence>MAAGASRRVSAAAGPVRGVVRVPGSKSLTQRALVAAALAEGTSRLFGPLDSEDTRLLREALGALGVGFDTGTEAWRVRGRG</sequence>
<protein>
    <submittedName>
        <fullName evidence="3">3-phosphoshikimate 1-carboxyvinyltransferase</fullName>
    </submittedName>
</protein>
<gene>
    <name evidence="3" type="ORF">G3N55_12530</name>
</gene>
<dbReference type="Gene3D" id="3.65.10.10">
    <property type="entry name" value="Enolpyruvate transferase domain"/>
    <property type="match status" value="1"/>
</dbReference>
<keyword evidence="4" id="KW-1185">Reference proteome</keyword>
<keyword evidence="1 3" id="KW-0808">Transferase</keyword>
<comment type="caution">
    <text evidence="3">The sequence shown here is derived from an EMBL/GenBank/DDBJ whole genome shotgun (WGS) entry which is preliminary data.</text>
</comment>
<dbReference type="Proteomes" id="UP000469346">
    <property type="component" value="Unassembled WGS sequence"/>
</dbReference>
<evidence type="ECO:0000256" key="1">
    <source>
        <dbReference type="ARBA" id="ARBA00022679"/>
    </source>
</evidence>
<dbReference type="InterPro" id="IPR036968">
    <property type="entry name" value="Enolpyruvate_Tfrase_sf"/>
</dbReference>
<dbReference type="PANTHER" id="PTHR21090:SF5">
    <property type="entry name" value="PENTAFUNCTIONAL AROM POLYPEPTIDE"/>
    <property type="match status" value="1"/>
</dbReference>
<evidence type="ECO:0000313" key="3">
    <source>
        <dbReference type="EMBL" id="NDY43659.1"/>
    </source>
</evidence>
<feature type="domain" description="Enolpyruvate transferase" evidence="2">
    <location>
        <begin position="14"/>
        <end position="79"/>
    </location>
</feature>
<dbReference type="PANTHER" id="PTHR21090">
    <property type="entry name" value="AROM/DEHYDROQUINATE SYNTHASE"/>
    <property type="match status" value="1"/>
</dbReference>
<dbReference type="SUPFAM" id="SSF55205">
    <property type="entry name" value="EPT/RTPC-like"/>
    <property type="match status" value="1"/>
</dbReference>
<dbReference type="EMBL" id="JAAGRR010000270">
    <property type="protein sequence ID" value="NDY43659.1"/>
    <property type="molecule type" value="Genomic_DNA"/>
</dbReference>
<reference evidence="3 4" key="1">
    <citation type="submission" date="2020-02" db="EMBL/GenBank/DDBJ databases">
        <title>Comparative genomics of sulfur disproportionating microorganisms.</title>
        <authorList>
            <person name="Ward L.M."/>
            <person name="Bertran E."/>
            <person name="Johnston D.T."/>
        </authorList>
    </citation>
    <scope>NUCLEOTIDE SEQUENCE [LARGE SCALE GENOMIC DNA]</scope>
    <source>
        <strain evidence="3 4">DSM 100025</strain>
    </source>
</reference>
<name>A0A6N9TR70_DISTH</name>
<dbReference type="GO" id="GO:0003866">
    <property type="term" value="F:3-phosphoshikimate 1-carboxyvinyltransferase activity"/>
    <property type="evidence" value="ECO:0007669"/>
    <property type="project" value="TreeGrafter"/>
</dbReference>
<organism evidence="3 4">
    <name type="scientific">Dissulfurirhabdus thermomarina</name>
    <dbReference type="NCBI Taxonomy" id="1765737"/>
    <lineage>
        <taxon>Bacteria</taxon>
        <taxon>Deltaproteobacteria</taxon>
        <taxon>Dissulfurirhabdaceae</taxon>
        <taxon>Dissulfurirhabdus</taxon>
    </lineage>
</organism>
<accession>A0A6N9TR70</accession>
<evidence type="ECO:0000313" key="4">
    <source>
        <dbReference type="Proteomes" id="UP000469346"/>
    </source>
</evidence>
<dbReference type="Pfam" id="PF00275">
    <property type="entry name" value="EPSP_synthase"/>
    <property type="match status" value="1"/>
</dbReference>
<feature type="non-terminal residue" evidence="3">
    <location>
        <position position="81"/>
    </location>
</feature>
<proteinExistence type="predicted"/>
<dbReference type="InterPro" id="IPR013792">
    <property type="entry name" value="RNA3'P_cycl/enolpyr_Trfase_a/b"/>
</dbReference>
<evidence type="ECO:0000259" key="2">
    <source>
        <dbReference type="Pfam" id="PF00275"/>
    </source>
</evidence>
<dbReference type="AlphaFoldDB" id="A0A6N9TR70"/>
<dbReference type="InterPro" id="IPR001986">
    <property type="entry name" value="Enolpyruvate_Tfrase_dom"/>
</dbReference>